<dbReference type="SMART" id="SM01166">
    <property type="entry name" value="DUF1899"/>
    <property type="match status" value="2"/>
</dbReference>
<dbReference type="Pfam" id="PF00400">
    <property type="entry name" value="WD40"/>
    <property type="match status" value="4"/>
</dbReference>
<evidence type="ECO:0000256" key="1">
    <source>
        <dbReference type="ARBA" id="ARBA00004496"/>
    </source>
</evidence>
<dbReference type="SMART" id="SM01167">
    <property type="entry name" value="DUF1900"/>
    <property type="match status" value="2"/>
</dbReference>
<dbReference type="InterPro" id="IPR015943">
    <property type="entry name" value="WD40/YVTN_repeat-like_dom_sf"/>
</dbReference>
<accession>A0A433QZT9</accession>
<dbReference type="Proteomes" id="UP000274822">
    <property type="component" value="Unassembled WGS sequence"/>
</dbReference>
<dbReference type="GO" id="GO:0003779">
    <property type="term" value="F:actin binding"/>
    <property type="evidence" value="ECO:0007669"/>
    <property type="project" value="UniProtKB-KW"/>
</dbReference>
<dbReference type="Pfam" id="PF08953">
    <property type="entry name" value="DUF1899"/>
    <property type="match status" value="2"/>
</dbReference>
<dbReference type="InterPro" id="IPR001680">
    <property type="entry name" value="WD40_rpt"/>
</dbReference>
<keyword evidence="12" id="KW-1185">Reference proteome</keyword>
<protein>
    <recommendedName>
        <fullName evidence="8">Coronin</fullName>
    </recommendedName>
</protein>
<feature type="compositionally biased region" description="Low complexity" evidence="9">
    <location>
        <begin position="450"/>
        <end position="463"/>
    </location>
</feature>
<dbReference type="GO" id="GO:0005737">
    <property type="term" value="C:cytoplasm"/>
    <property type="evidence" value="ECO:0007669"/>
    <property type="project" value="UniProtKB-SubCell"/>
</dbReference>
<dbReference type="SMART" id="SM00320">
    <property type="entry name" value="WD40"/>
    <property type="match status" value="6"/>
</dbReference>
<dbReference type="PROSITE" id="PS50082">
    <property type="entry name" value="WD_REPEATS_2"/>
    <property type="match status" value="3"/>
</dbReference>
<organism evidence="11 12">
    <name type="scientific">Jimgerdemannia flammicorona</name>
    <dbReference type="NCBI Taxonomy" id="994334"/>
    <lineage>
        <taxon>Eukaryota</taxon>
        <taxon>Fungi</taxon>
        <taxon>Fungi incertae sedis</taxon>
        <taxon>Mucoromycota</taxon>
        <taxon>Mucoromycotina</taxon>
        <taxon>Endogonomycetes</taxon>
        <taxon>Endogonales</taxon>
        <taxon>Endogonaceae</taxon>
        <taxon>Jimgerdemannia</taxon>
    </lineage>
</organism>
<feature type="repeat" description="WD" evidence="7">
    <location>
        <begin position="207"/>
        <end position="239"/>
    </location>
</feature>
<comment type="caution">
    <text evidence="11">The sequence shown here is derived from an EMBL/GenBank/DDBJ whole genome shotgun (WGS) entry which is preliminary data.</text>
</comment>
<evidence type="ECO:0000256" key="5">
    <source>
        <dbReference type="ARBA" id="ARBA00022737"/>
    </source>
</evidence>
<keyword evidence="3" id="KW-0963">Cytoplasm</keyword>
<evidence type="ECO:0000256" key="9">
    <source>
        <dbReference type="SAM" id="MobiDB-lite"/>
    </source>
</evidence>
<evidence type="ECO:0000256" key="4">
    <source>
        <dbReference type="ARBA" id="ARBA00022574"/>
    </source>
</evidence>
<keyword evidence="6" id="KW-0009">Actin-binding</keyword>
<dbReference type="FunFam" id="2.130.10.10:FF:000774">
    <property type="entry name" value="Coronin"/>
    <property type="match status" value="1"/>
</dbReference>
<evidence type="ECO:0000256" key="8">
    <source>
        <dbReference type="RuleBase" id="RU280818"/>
    </source>
</evidence>
<reference evidence="11 12" key="1">
    <citation type="journal article" date="2018" name="New Phytol.">
        <title>Phylogenomics of Endogonaceae and evolution of mycorrhizas within Mucoromycota.</title>
        <authorList>
            <person name="Chang Y."/>
            <person name="Desiro A."/>
            <person name="Na H."/>
            <person name="Sandor L."/>
            <person name="Lipzen A."/>
            <person name="Clum A."/>
            <person name="Barry K."/>
            <person name="Grigoriev I.V."/>
            <person name="Martin F.M."/>
            <person name="Stajich J.E."/>
            <person name="Smith M.E."/>
            <person name="Bonito G."/>
            <person name="Spatafora J.W."/>
        </authorList>
    </citation>
    <scope>NUCLEOTIDE SEQUENCE [LARGE SCALE GENOMIC DNA]</scope>
    <source>
        <strain evidence="11 12">AD002</strain>
    </source>
</reference>
<comment type="similarity">
    <text evidence="2 8">Belongs to the WD repeat coronin family.</text>
</comment>
<evidence type="ECO:0000313" key="12">
    <source>
        <dbReference type="Proteomes" id="UP000274822"/>
    </source>
</evidence>
<evidence type="ECO:0000256" key="3">
    <source>
        <dbReference type="ARBA" id="ARBA00022490"/>
    </source>
</evidence>
<dbReference type="SUPFAM" id="SSF50978">
    <property type="entry name" value="WD40 repeat-like"/>
    <property type="match status" value="1"/>
</dbReference>
<proteinExistence type="inferred from homology"/>
<dbReference type="PANTHER" id="PTHR10856:SF20">
    <property type="entry name" value="CORONIN-7"/>
    <property type="match status" value="1"/>
</dbReference>
<dbReference type="Pfam" id="PF16300">
    <property type="entry name" value="WD40_4"/>
    <property type="match status" value="2"/>
</dbReference>
<gene>
    <name evidence="11" type="ORF">BC938DRAFT_472868</name>
</gene>
<dbReference type="SUPFAM" id="SSF101908">
    <property type="entry name" value="Putative isomerase YbhE"/>
    <property type="match status" value="1"/>
</dbReference>
<dbReference type="PROSITE" id="PS50294">
    <property type="entry name" value="WD_REPEATS_REGION"/>
    <property type="match status" value="3"/>
</dbReference>
<evidence type="ECO:0000259" key="10">
    <source>
        <dbReference type="SMART" id="SM01166"/>
    </source>
</evidence>
<evidence type="ECO:0000256" key="7">
    <source>
        <dbReference type="PROSITE-ProRule" id="PRU00221"/>
    </source>
</evidence>
<dbReference type="InterPro" id="IPR036322">
    <property type="entry name" value="WD40_repeat_dom_sf"/>
</dbReference>
<feature type="domain" description="DUF1899" evidence="10">
    <location>
        <begin position="5"/>
        <end position="98"/>
    </location>
</feature>
<name>A0A433QZT9_9FUNG</name>
<sequence length="971" mass="106164">MSNKRFQNISKFRNSLGKPVKKEVRPQCSFPHGQLGTASYLALLPHSLLQLWYSDLPINTSSSSEASNLIAVSSKWLAIKWNFGAGGTLGILPINQVGKFNAAGPAPLLDAHTSSLSDWDFSEFDSDLLATGAEDGVVKIWKIPEQGLEATDEAQKPILTITGHGRRVESLRFHPTADKILTTSFAKEIRIWDINAQTDLSNPSLVLANHGDIVQSFAWKGDGSLLGSTSKDLIVRVWDPRVNPGEAVTSGKSHQGPKASRVTWLGNRDQMLTTGYDKMRYRQYSLWDVRDLSKPIVMNTMDAGTGLIIPLFDEDTNKLFLIGKGDGTIGSIEISEDLKPSIEASRPCSTTVPQYGAALLPKRLLDVMQAEIARLMVVTANAIVPVSFDIPRKQYLDFHAELFPDTKGDVPALTAAEWLTGETKLVAKVSLDPKNKKPQQLPASSTTSVISPPATTQTPTQAPIPAATSSLAPQAPVAAIPTVQGTVNTAVTSPTIPLSPITVTSPTAASRFAPTRTSYYRYIEGKPYHPSQHYDDLRGLSTNKSSEFDLIQVNRLFIAVTLSGAGGRIGIFPVSKPGRLPVKISAVMCSAEVTDFKFDPFDPTVLVTSSDDAKIRVWKIPEEGLVDDVAEPTAVLSAPHMDRISHLVFNPTVKNVLLSASADRGNSTIRIWDIEARKEKIALTGSHNDVEGPSHDSVRASRLVWLGETGRLASIGFGRGSSREIIVYNTADLSTGAVDKKSIDVSPSSMVPYYDTDCSILYLAGSGDRSIHTYEVTIHPSNSGNKVPIINSLPTVELLTLQQGFAFTPKRHCNVRAVEIAKMYRLTPTSVETIGVNVPRSRTEFFQDDIFIPTHDIENPSLDSVAWFAGENKELRRVDLRPVDMTPCMSTGSRVELWSVRFVSQAPPPVIAHKKEVVRETINSNVTSSNDQVRMLPLKHGHTHKERKETKRKAMGRNADIFDHIENKLGV</sequence>
<keyword evidence="5 8" id="KW-0677">Repeat</keyword>
<feature type="domain" description="DUF1899" evidence="10">
    <location>
        <begin position="514"/>
        <end position="578"/>
    </location>
</feature>
<dbReference type="InterPro" id="IPR015505">
    <property type="entry name" value="Coronin"/>
</dbReference>
<feature type="region of interest" description="Disordered" evidence="9">
    <location>
        <begin position="431"/>
        <end position="463"/>
    </location>
</feature>
<evidence type="ECO:0000256" key="6">
    <source>
        <dbReference type="ARBA" id="ARBA00023203"/>
    </source>
</evidence>
<dbReference type="Gene3D" id="2.130.10.10">
    <property type="entry name" value="YVTN repeat-like/Quinoprotein amine dehydrogenase"/>
    <property type="match status" value="3"/>
</dbReference>
<dbReference type="AlphaFoldDB" id="A0A433QZT9"/>
<evidence type="ECO:0000313" key="11">
    <source>
        <dbReference type="EMBL" id="RUS35309.1"/>
    </source>
</evidence>
<feature type="repeat" description="WD" evidence="7">
    <location>
        <begin position="109"/>
        <end position="151"/>
    </location>
</feature>
<keyword evidence="4 7" id="KW-0853">WD repeat</keyword>
<dbReference type="EMBL" id="RBNJ01000145">
    <property type="protein sequence ID" value="RUS35309.1"/>
    <property type="molecule type" value="Genomic_DNA"/>
</dbReference>
<dbReference type="PANTHER" id="PTHR10856">
    <property type="entry name" value="CORONIN"/>
    <property type="match status" value="1"/>
</dbReference>
<feature type="repeat" description="WD" evidence="7">
    <location>
        <begin position="161"/>
        <end position="202"/>
    </location>
</feature>
<evidence type="ECO:0000256" key="2">
    <source>
        <dbReference type="ARBA" id="ARBA00009482"/>
    </source>
</evidence>
<dbReference type="InterPro" id="IPR015048">
    <property type="entry name" value="DUF1899"/>
</dbReference>
<comment type="subcellular location">
    <subcellularLocation>
        <location evidence="1">Cytoplasm</location>
    </subcellularLocation>
</comment>